<evidence type="ECO:0000256" key="1">
    <source>
        <dbReference type="SAM" id="MobiDB-lite"/>
    </source>
</evidence>
<keyword evidence="3" id="KW-1185">Reference proteome</keyword>
<evidence type="ECO:0000313" key="2">
    <source>
        <dbReference type="EMBL" id="KAK8915960.1"/>
    </source>
</evidence>
<proteinExistence type="predicted"/>
<feature type="region of interest" description="Disordered" evidence="1">
    <location>
        <begin position="1"/>
        <end position="64"/>
    </location>
</feature>
<comment type="caution">
    <text evidence="2">The sequence shown here is derived from an EMBL/GenBank/DDBJ whole genome shotgun (WGS) entry which is preliminary data.</text>
</comment>
<evidence type="ECO:0000313" key="3">
    <source>
        <dbReference type="Proteomes" id="UP001418222"/>
    </source>
</evidence>
<sequence length="124" mass="13022">MAERPETTTEDKISSLFFLPDQAAAQKPSSRTERNNGGVIGTGDSATQHSDGFSIPSSTRKRFSIPSSAGKRLLQPKLSAHSLTNFVEYAPSLQVRPLAAAGWPATGRPGFVGVHTEELGAAGG</sequence>
<reference evidence="2 3" key="1">
    <citation type="journal article" date="2022" name="Nat. Plants">
        <title>Genomes of leafy and leafless Platanthera orchids illuminate the evolution of mycoheterotrophy.</title>
        <authorList>
            <person name="Li M.H."/>
            <person name="Liu K.W."/>
            <person name="Li Z."/>
            <person name="Lu H.C."/>
            <person name="Ye Q.L."/>
            <person name="Zhang D."/>
            <person name="Wang J.Y."/>
            <person name="Li Y.F."/>
            <person name="Zhong Z.M."/>
            <person name="Liu X."/>
            <person name="Yu X."/>
            <person name="Liu D.K."/>
            <person name="Tu X.D."/>
            <person name="Liu B."/>
            <person name="Hao Y."/>
            <person name="Liao X.Y."/>
            <person name="Jiang Y.T."/>
            <person name="Sun W.H."/>
            <person name="Chen J."/>
            <person name="Chen Y.Q."/>
            <person name="Ai Y."/>
            <person name="Zhai J.W."/>
            <person name="Wu S.S."/>
            <person name="Zhou Z."/>
            <person name="Hsiao Y.Y."/>
            <person name="Wu W.L."/>
            <person name="Chen Y.Y."/>
            <person name="Lin Y.F."/>
            <person name="Hsu J.L."/>
            <person name="Li C.Y."/>
            <person name="Wang Z.W."/>
            <person name="Zhao X."/>
            <person name="Zhong W.Y."/>
            <person name="Ma X.K."/>
            <person name="Ma L."/>
            <person name="Huang J."/>
            <person name="Chen G.Z."/>
            <person name="Huang M.Z."/>
            <person name="Huang L."/>
            <person name="Peng D.H."/>
            <person name="Luo Y.B."/>
            <person name="Zou S.Q."/>
            <person name="Chen S.P."/>
            <person name="Lan S."/>
            <person name="Tsai W.C."/>
            <person name="Van de Peer Y."/>
            <person name="Liu Z.J."/>
        </authorList>
    </citation>
    <scope>NUCLEOTIDE SEQUENCE [LARGE SCALE GENOMIC DNA]</scope>
    <source>
        <strain evidence="2">Lor287</strain>
    </source>
</reference>
<organism evidence="2 3">
    <name type="scientific">Platanthera zijinensis</name>
    <dbReference type="NCBI Taxonomy" id="2320716"/>
    <lineage>
        <taxon>Eukaryota</taxon>
        <taxon>Viridiplantae</taxon>
        <taxon>Streptophyta</taxon>
        <taxon>Embryophyta</taxon>
        <taxon>Tracheophyta</taxon>
        <taxon>Spermatophyta</taxon>
        <taxon>Magnoliopsida</taxon>
        <taxon>Liliopsida</taxon>
        <taxon>Asparagales</taxon>
        <taxon>Orchidaceae</taxon>
        <taxon>Orchidoideae</taxon>
        <taxon>Orchideae</taxon>
        <taxon>Orchidinae</taxon>
        <taxon>Platanthera</taxon>
    </lineage>
</organism>
<feature type="compositionally biased region" description="Polar residues" evidence="1">
    <location>
        <begin position="44"/>
        <end position="58"/>
    </location>
</feature>
<protein>
    <submittedName>
        <fullName evidence="2">Uncharacterized protein</fullName>
    </submittedName>
</protein>
<feature type="compositionally biased region" description="Basic and acidic residues" evidence="1">
    <location>
        <begin position="1"/>
        <end position="13"/>
    </location>
</feature>
<dbReference type="EMBL" id="JBBWWQ010000020">
    <property type="protein sequence ID" value="KAK8915960.1"/>
    <property type="molecule type" value="Genomic_DNA"/>
</dbReference>
<dbReference type="Proteomes" id="UP001418222">
    <property type="component" value="Unassembled WGS sequence"/>
</dbReference>
<name>A0AAP0FUC8_9ASPA</name>
<accession>A0AAP0FUC8</accession>
<dbReference type="AlphaFoldDB" id="A0AAP0FUC8"/>
<gene>
    <name evidence="2" type="ORF">KSP39_PZI022302</name>
</gene>